<feature type="signal peptide" evidence="1">
    <location>
        <begin position="1"/>
        <end position="23"/>
    </location>
</feature>
<protein>
    <recommendedName>
        <fullName evidence="6">Ricin B lectin domain-containing protein</fullName>
    </recommendedName>
</protein>
<dbReference type="AlphaFoldDB" id="M5C5C4"/>
<keyword evidence="5" id="KW-1185">Reference proteome</keyword>
<dbReference type="EMBL" id="LN679373">
    <property type="protein sequence ID" value="CEL57090.1"/>
    <property type="molecule type" value="Genomic_DNA"/>
</dbReference>
<evidence type="ECO:0000313" key="2">
    <source>
        <dbReference type="EMBL" id="CCO34280.1"/>
    </source>
</evidence>
<gene>
    <name evidence="2" type="ORF">BN14_08375</name>
    <name evidence="3" type="ORF">RSOLAG1IB_12066</name>
</gene>
<evidence type="ECO:0000256" key="1">
    <source>
        <dbReference type="SAM" id="SignalP"/>
    </source>
</evidence>
<reference evidence="2" key="1">
    <citation type="submission" date="2012-10" db="EMBL/GenBank/DDBJ databases">
        <authorList>
            <person name="Jelonek L."/>
        </authorList>
    </citation>
    <scope>NUCLEOTIDE SEQUENCE</scope>
    <source>
        <strain evidence="2">Isolate 7/3/14</strain>
    </source>
</reference>
<dbReference type="EMBL" id="CAOJ01012858">
    <property type="protein sequence ID" value="CCO34280.1"/>
    <property type="molecule type" value="Genomic_DNA"/>
</dbReference>
<dbReference type="Proteomes" id="UP000012065">
    <property type="component" value="Unassembled WGS sequence"/>
</dbReference>
<keyword evidence="1" id="KW-0732">Signal</keyword>
<proteinExistence type="predicted"/>
<reference evidence="3 5" key="3">
    <citation type="submission" date="2014-11" db="EMBL/GenBank/DDBJ databases">
        <authorList>
            <person name="Wibberg Daniel"/>
        </authorList>
    </citation>
    <scope>NUCLEOTIDE SEQUENCE [LARGE SCALE GENOMIC DNA]</scope>
    <source>
        <strain evidence="3">Rhizoctonia solani AG1-IB 7/3/14</strain>
    </source>
</reference>
<name>M5C5C4_THACB</name>
<evidence type="ECO:0008006" key="6">
    <source>
        <dbReference type="Google" id="ProtNLM"/>
    </source>
</evidence>
<organism evidence="2 4">
    <name type="scientific">Thanatephorus cucumeris (strain AG1-IB / isolate 7/3/14)</name>
    <name type="common">Lettuce bottom rot fungus</name>
    <name type="synonym">Rhizoctonia solani</name>
    <dbReference type="NCBI Taxonomy" id="1108050"/>
    <lineage>
        <taxon>Eukaryota</taxon>
        <taxon>Fungi</taxon>
        <taxon>Dikarya</taxon>
        <taxon>Basidiomycota</taxon>
        <taxon>Agaricomycotina</taxon>
        <taxon>Agaricomycetes</taxon>
        <taxon>Cantharellales</taxon>
        <taxon>Ceratobasidiaceae</taxon>
        <taxon>Rhizoctonia</taxon>
        <taxon>Rhizoctonia solani AG-1</taxon>
    </lineage>
</organism>
<dbReference type="HOGENOM" id="CLU_1541165_0_0_1"/>
<dbReference type="Proteomes" id="UP000059188">
    <property type="component" value="Unassembled WGS sequence"/>
</dbReference>
<evidence type="ECO:0000313" key="3">
    <source>
        <dbReference type="EMBL" id="CEL57090.1"/>
    </source>
</evidence>
<evidence type="ECO:0000313" key="4">
    <source>
        <dbReference type="Proteomes" id="UP000012065"/>
    </source>
</evidence>
<reference evidence="2 4" key="2">
    <citation type="journal article" date="2013" name="J. Biotechnol.">
        <title>Establishment and interpretation of the genome sequence of the phytopathogenic fungus Rhizoctonia solani AG1-IB isolate 7/3/14.</title>
        <authorList>
            <person name="Wibberg D.W."/>
            <person name="Jelonek L.J."/>
            <person name="Rupp O.R."/>
            <person name="Hennig M.H."/>
            <person name="Eikmeyer F.E."/>
            <person name="Goesmann A.G."/>
            <person name="Hartmann A.H."/>
            <person name="Borriss R.B."/>
            <person name="Grosch R.G."/>
            <person name="Puehler A.P."/>
            <person name="Schlueter A.S."/>
        </authorList>
    </citation>
    <scope>NUCLEOTIDE SEQUENCE [LARGE SCALE GENOMIC DNA]</scope>
    <source>
        <strain evidence="4">AG1-IB / isolate 7/3/14</strain>
        <strain evidence="2">Isolate 7/3/14</strain>
    </source>
</reference>
<evidence type="ECO:0000313" key="5">
    <source>
        <dbReference type="Proteomes" id="UP000059188"/>
    </source>
</evidence>
<sequence>MPRLPTLLTTLFALSVILTPVLAVGLEPGFYKITHTTIDNKTVFLDSEYGDGEGIQLNLPRTEKNNGQLWFMDWLNDRVSLENVKHQCGFQAHDATSVAPTIICGHHQEIDLLVADSGKANTWNVVFPDIRLMSIMASNCLNINNPEKPCNNVTLTTRQVRPERELEFTFIRQPDPEGW</sequence>
<feature type="chain" id="PRO_5010503077" description="Ricin B lectin domain-containing protein" evidence="1">
    <location>
        <begin position="24"/>
        <end position="179"/>
    </location>
</feature>
<accession>M5C5C4</accession>